<reference evidence="2 3" key="1">
    <citation type="submission" date="2013-12" db="EMBL/GenBank/DDBJ databases">
        <title>Draft genome of the parsitic nematode Ancylostoma duodenale.</title>
        <authorList>
            <person name="Mitreva M."/>
        </authorList>
    </citation>
    <scope>NUCLEOTIDE SEQUENCE [LARGE SCALE GENOMIC DNA]</scope>
    <source>
        <strain evidence="2 3">Zhejiang</strain>
    </source>
</reference>
<evidence type="ECO:0000313" key="2">
    <source>
        <dbReference type="EMBL" id="KIH53864.1"/>
    </source>
</evidence>
<dbReference type="Proteomes" id="UP000054047">
    <property type="component" value="Unassembled WGS sequence"/>
</dbReference>
<feature type="region of interest" description="Disordered" evidence="1">
    <location>
        <begin position="1"/>
        <end position="39"/>
    </location>
</feature>
<name>A0A0C2G4L5_9BILA</name>
<evidence type="ECO:0000313" key="3">
    <source>
        <dbReference type="Proteomes" id="UP000054047"/>
    </source>
</evidence>
<dbReference type="EMBL" id="KN740219">
    <property type="protein sequence ID" value="KIH53864.1"/>
    <property type="molecule type" value="Genomic_DNA"/>
</dbReference>
<feature type="compositionally biased region" description="Low complexity" evidence="1">
    <location>
        <begin position="13"/>
        <end position="23"/>
    </location>
</feature>
<gene>
    <name evidence="2" type="ORF">ANCDUO_15996</name>
</gene>
<accession>A0A0C2G4L5</accession>
<dbReference type="AlphaFoldDB" id="A0A0C2G4L5"/>
<evidence type="ECO:0000256" key="1">
    <source>
        <dbReference type="SAM" id="MobiDB-lite"/>
    </source>
</evidence>
<organism evidence="2 3">
    <name type="scientific">Ancylostoma duodenale</name>
    <dbReference type="NCBI Taxonomy" id="51022"/>
    <lineage>
        <taxon>Eukaryota</taxon>
        <taxon>Metazoa</taxon>
        <taxon>Ecdysozoa</taxon>
        <taxon>Nematoda</taxon>
        <taxon>Chromadorea</taxon>
        <taxon>Rhabditida</taxon>
        <taxon>Rhabditina</taxon>
        <taxon>Rhabditomorpha</taxon>
        <taxon>Strongyloidea</taxon>
        <taxon>Ancylostomatidae</taxon>
        <taxon>Ancylostomatinae</taxon>
        <taxon>Ancylostoma</taxon>
    </lineage>
</organism>
<feature type="region of interest" description="Disordered" evidence="1">
    <location>
        <begin position="54"/>
        <end position="93"/>
    </location>
</feature>
<feature type="compositionally biased region" description="Polar residues" evidence="1">
    <location>
        <begin position="27"/>
        <end position="39"/>
    </location>
</feature>
<keyword evidence="3" id="KW-1185">Reference proteome</keyword>
<protein>
    <submittedName>
        <fullName evidence="2">Uncharacterized protein</fullName>
    </submittedName>
</protein>
<sequence length="93" mass="10069">MVTFCAPRREPSAKSASISKPPANCQKVDQSNAGLTHSTPISSWLESTWIKRATGVTGVNGPPKRTPLPNGTNTEEEDDESNALWVRSCQESK</sequence>
<proteinExistence type="predicted"/>